<keyword evidence="3" id="KW-1185">Reference proteome</keyword>
<dbReference type="Pfam" id="PF16510">
    <property type="entry name" value="P22_portal"/>
    <property type="match status" value="1"/>
</dbReference>
<dbReference type="EMBL" id="KC262634">
    <property type="protein sequence ID" value="AGC34651.1"/>
    <property type="molecule type" value="Genomic_DNA"/>
</dbReference>
<proteinExistence type="predicted"/>
<reference evidence="2 3" key="1">
    <citation type="submission" date="2012-12" db="EMBL/GenBank/DDBJ databases">
        <title>Complete genome sequence of Pseudomonas aeruginosa temperate bacteriophage H66.</title>
        <authorList>
            <person name="Maya O."/>
            <person name="Flores V."/>
            <person name="Guarneros G."/>
        </authorList>
    </citation>
    <scope>NUCLEOTIDE SEQUENCE [LARGE SCALE GENOMIC DNA]</scope>
</reference>
<organism evidence="2 3">
    <name type="scientific">Pseudomonas phage H66</name>
    <dbReference type="NCBI Taxonomy" id="2928683"/>
    <lineage>
        <taxon>Viruses</taxon>
        <taxon>Duplodnaviria</taxon>
        <taxon>Heunggongvirae</taxon>
        <taxon>Uroviricota</taxon>
        <taxon>Caudoviricetes</taxon>
        <taxon>Hollowayvirus</taxon>
        <taxon>Hollowayvirus H66</taxon>
    </lineage>
</organism>
<feature type="region of interest" description="Disordered" evidence="1">
    <location>
        <begin position="1"/>
        <end position="20"/>
    </location>
</feature>
<sequence>MQITENDRQYMNGLPPAGDTPLTVDEYADINYEIEDQPAWRAVADKEMDYADGNQLDTELLRRQQALGIPPAVEDLIGPALLSLQGYEAVTRTDWRVTPNGDVGGQDVADALNYRLNTAERQSGADRACSEAFRPQIACGIGWVEVSRESDPFKFPYRCRPIRRDEIHWDMKCGDDWEACRFLRRQRWLSPDRIALVFPEHAELIGMVGKYGSTWWGQPDLGMMEGGTSTGLHNAWNEARAWTVQEDRWYNPSSKEICLVELWYRRWVQVHVLKSPDGRVVEYDPNNLAHNIALASGRISPKKVTVSRVRRSYWLGPHCLHDGPSPYTHRHFPYVPFFGFREDATGIPYGYVRGMKYAQDSLNSGMSKLRWGMSVTRVERTKGAVDMTDAQLRRQIARPDADIVLNAEHFASNRGARFEVKRDYTLTDQHFQMLQDNRATIERVSNITAGFQGRKGTATSGIQEQQQIEQSNQSIGRIMDNFRAGRTLVGELLLAMIVEDIGQERTEVVIEGDAVTADRVVVLNEPQRDPQTGAAYLSNDLLRTRIKVALEDVPSTNSYRGQQLNAMSEAVKSMPPQYQAAVLPFLVSLMDVPFKRDVVEAIRAVDQQQTPEQIQQQIDQAVQDALAKAGNDIKLRELEIKERKADSEISGLNAKAVQIGVQAAFSAMQAGAQIAQMPMIAPIADAVMQSAGYQRPNPAGDDPNYPVADQTAAMNIKSPYFQGEGPASEKAEDESAPVRRNTSPTYPPVPEEAPTGLRGIETPSTADNLSVRGG</sequence>
<accession>L7TJP4</accession>
<dbReference type="InterPro" id="IPR032427">
    <property type="entry name" value="P22_portal"/>
</dbReference>
<evidence type="ECO:0000313" key="2">
    <source>
        <dbReference type="EMBL" id="AGC34651.1"/>
    </source>
</evidence>
<name>L7TJP4_9CAUD</name>
<evidence type="ECO:0000256" key="1">
    <source>
        <dbReference type="SAM" id="MobiDB-lite"/>
    </source>
</evidence>
<gene>
    <name evidence="2" type="ORF">H66_0042</name>
</gene>
<dbReference type="Proteomes" id="UP000011154">
    <property type="component" value="Segment"/>
</dbReference>
<dbReference type="OrthoDB" id="1089at10239"/>
<feature type="region of interest" description="Disordered" evidence="1">
    <location>
        <begin position="719"/>
        <end position="774"/>
    </location>
</feature>
<protein>
    <submittedName>
        <fullName evidence="2">Putative portal protein</fullName>
    </submittedName>
</protein>
<evidence type="ECO:0000313" key="3">
    <source>
        <dbReference type="Proteomes" id="UP000011154"/>
    </source>
</evidence>